<proteinExistence type="predicted"/>
<dbReference type="Proteomes" id="UP000177996">
    <property type="component" value="Unassembled WGS sequence"/>
</dbReference>
<dbReference type="STRING" id="1798661.A3D65_06080"/>
<comment type="caution">
    <text evidence="3">The sequence shown here is derived from an EMBL/GenBank/DDBJ whole genome shotgun (WGS) entry which is preliminary data.</text>
</comment>
<organism evidence="3 4">
    <name type="scientific">Candidatus Lloydbacteria bacterium RIFCSPHIGHO2_02_FULL_50_13</name>
    <dbReference type="NCBI Taxonomy" id="1798661"/>
    <lineage>
        <taxon>Bacteria</taxon>
        <taxon>Candidatus Lloydiibacteriota</taxon>
    </lineage>
</organism>
<evidence type="ECO:0000313" key="3">
    <source>
        <dbReference type="EMBL" id="OGZ07528.1"/>
    </source>
</evidence>
<protein>
    <recommendedName>
        <fullName evidence="5">FIST domain-containing protein</fullName>
    </recommendedName>
</protein>
<dbReference type="InterPro" id="IPR019494">
    <property type="entry name" value="FIST_C"/>
</dbReference>
<dbReference type="SMART" id="SM00897">
    <property type="entry name" value="FIST"/>
    <property type="match status" value="1"/>
</dbReference>
<dbReference type="InterPro" id="IPR013702">
    <property type="entry name" value="FIST_domain_N"/>
</dbReference>
<feature type="domain" description="FIST" evidence="1">
    <location>
        <begin position="49"/>
        <end position="247"/>
    </location>
</feature>
<feature type="domain" description="FIST C-domain" evidence="2">
    <location>
        <begin position="248"/>
        <end position="392"/>
    </location>
</feature>
<dbReference type="AlphaFoldDB" id="A0A1G2D446"/>
<dbReference type="PANTHER" id="PTHR40252">
    <property type="entry name" value="BLR0328 PROTEIN"/>
    <property type="match status" value="1"/>
</dbReference>
<evidence type="ECO:0000313" key="4">
    <source>
        <dbReference type="Proteomes" id="UP000177996"/>
    </source>
</evidence>
<evidence type="ECO:0008006" key="5">
    <source>
        <dbReference type="Google" id="ProtNLM"/>
    </source>
</evidence>
<dbReference type="SMART" id="SM01204">
    <property type="entry name" value="FIST_C"/>
    <property type="match status" value="1"/>
</dbReference>
<sequence>MHIMISASVGVGKGNDAFRAGKEACEAALAGMPARQSPPTGGAGGPTKKAQALLVFGSIFFDQDKLIEGVAKAAAETASDAVITGCSTAGELSSEGFAAEKSVVVMALSSDSLKFSGGLGNHILWNPRQAGEDCGKMVGEGLSGLNCSGLMFTDIVTGSGEAALEGFAAGFGVVAPIYGGAAGDDLLFLETYQYFRDKAYTGSVVGLGICGPHFSTGIAMHGFLPIGRARLVTKTAGRRLHSLDGKPATSIYEEYFGEDYLAELHRESLPTLATSYPLGVYSLDRDDVLLRNPIAVENGGTMTFASPIPFGIETRLMISDSERGLETVTLAATEVANRLAGRKPKAIVVIDSVTRKRMLGPRADEEVEIIQRILGRDVPIAGFYGYAEIAAGKPEDALVHNGSILIWVLSEQ</sequence>
<name>A0A1G2D446_9BACT</name>
<gene>
    <name evidence="3" type="ORF">A3D65_06080</name>
</gene>
<evidence type="ECO:0000259" key="2">
    <source>
        <dbReference type="SMART" id="SM01204"/>
    </source>
</evidence>
<reference evidence="3 4" key="1">
    <citation type="journal article" date="2016" name="Nat. Commun.">
        <title>Thousands of microbial genomes shed light on interconnected biogeochemical processes in an aquifer system.</title>
        <authorList>
            <person name="Anantharaman K."/>
            <person name="Brown C.T."/>
            <person name="Hug L.A."/>
            <person name="Sharon I."/>
            <person name="Castelle C.J."/>
            <person name="Probst A.J."/>
            <person name="Thomas B.C."/>
            <person name="Singh A."/>
            <person name="Wilkins M.J."/>
            <person name="Karaoz U."/>
            <person name="Brodie E.L."/>
            <person name="Williams K.H."/>
            <person name="Hubbard S.S."/>
            <person name="Banfield J.F."/>
        </authorList>
    </citation>
    <scope>NUCLEOTIDE SEQUENCE [LARGE SCALE GENOMIC DNA]</scope>
</reference>
<dbReference type="PANTHER" id="PTHR40252:SF2">
    <property type="entry name" value="BLR0328 PROTEIN"/>
    <property type="match status" value="1"/>
</dbReference>
<dbReference type="Pfam" id="PF10442">
    <property type="entry name" value="FIST_C"/>
    <property type="match status" value="1"/>
</dbReference>
<dbReference type="EMBL" id="MHLL01000058">
    <property type="protein sequence ID" value="OGZ07528.1"/>
    <property type="molecule type" value="Genomic_DNA"/>
</dbReference>
<accession>A0A1G2D446</accession>
<dbReference type="Pfam" id="PF08495">
    <property type="entry name" value="FIST"/>
    <property type="match status" value="1"/>
</dbReference>
<evidence type="ECO:0000259" key="1">
    <source>
        <dbReference type="SMART" id="SM00897"/>
    </source>
</evidence>